<comment type="caution">
    <text evidence="6">The sequence shown here is derived from an EMBL/GenBank/DDBJ whole genome shotgun (WGS) entry which is preliminary data.</text>
</comment>
<evidence type="ECO:0000313" key="7">
    <source>
        <dbReference type="Proteomes" id="UP000013525"/>
    </source>
</evidence>
<dbReference type="InterPro" id="IPR003593">
    <property type="entry name" value="AAA+_ATPase"/>
</dbReference>
<proteinExistence type="inferred from homology"/>
<dbReference type="PROSITE" id="PS50893">
    <property type="entry name" value="ABC_TRANSPORTER_2"/>
    <property type="match status" value="1"/>
</dbReference>
<evidence type="ECO:0000256" key="4">
    <source>
        <dbReference type="ARBA" id="ARBA00022840"/>
    </source>
</evidence>
<reference evidence="6 7" key="1">
    <citation type="journal article" date="2013" name="Genome Announc.">
        <title>Draft Genome Sequence of Rhodococcus rhodnii Strain LMG5362, a Symbiont of Rhodnius prolixus (Hemiptera, Reduviidae, Triatominae), the Principle Vector of Trypanosoma cruzi.</title>
        <authorList>
            <person name="Pachebat J.A."/>
            <person name="van Keulen G."/>
            <person name="Whitten M.M."/>
            <person name="Girdwood S."/>
            <person name="Del Sol R."/>
            <person name="Dyson P.J."/>
            <person name="Facey P.D."/>
        </authorList>
    </citation>
    <scope>NUCLEOTIDE SEQUENCE [LARGE SCALE GENOMIC DNA]</scope>
    <source>
        <strain evidence="6 7">LMG 5362</strain>
    </source>
</reference>
<dbReference type="EMBL" id="APMY01000100">
    <property type="protein sequence ID" value="EOM75210.1"/>
    <property type="molecule type" value="Genomic_DNA"/>
</dbReference>
<dbReference type="InterPro" id="IPR027417">
    <property type="entry name" value="P-loop_NTPase"/>
</dbReference>
<evidence type="ECO:0000256" key="2">
    <source>
        <dbReference type="ARBA" id="ARBA00022448"/>
    </source>
</evidence>
<dbReference type="Gene3D" id="3.40.50.300">
    <property type="entry name" value="P-loop containing nucleotide triphosphate hydrolases"/>
    <property type="match status" value="1"/>
</dbReference>
<keyword evidence="7" id="KW-1185">Reference proteome</keyword>
<dbReference type="SMART" id="SM00382">
    <property type="entry name" value="AAA"/>
    <property type="match status" value="1"/>
</dbReference>
<evidence type="ECO:0000256" key="1">
    <source>
        <dbReference type="ARBA" id="ARBA00005417"/>
    </source>
</evidence>
<dbReference type="GO" id="GO:0016887">
    <property type="term" value="F:ATP hydrolysis activity"/>
    <property type="evidence" value="ECO:0007669"/>
    <property type="project" value="InterPro"/>
</dbReference>
<organism evidence="6 7">
    <name type="scientific">Rhodococcus rhodnii LMG 5362</name>
    <dbReference type="NCBI Taxonomy" id="1273125"/>
    <lineage>
        <taxon>Bacteria</taxon>
        <taxon>Bacillati</taxon>
        <taxon>Actinomycetota</taxon>
        <taxon>Actinomycetes</taxon>
        <taxon>Mycobacteriales</taxon>
        <taxon>Nocardiaceae</taxon>
        <taxon>Rhodococcus</taxon>
    </lineage>
</organism>
<keyword evidence="4" id="KW-0067">ATP-binding</keyword>
<accession>R7WIY4</accession>
<keyword evidence="2" id="KW-0813">Transport</keyword>
<keyword evidence="3" id="KW-0547">Nucleotide-binding</keyword>
<gene>
    <name evidence="6" type="ORF">Rrhod_3430</name>
</gene>
<comment type="similarity">
    <text evidence="1">Belongs to the ABC transporter superfamily.</text>
</comment>
<dbReference type="SUPFAM" id="SSF52540">
    <property type="entry name" value="P-loop containing nucleoside triphosphate hydrolases"/>
    <property type="match status" value="1"/>
</dbReference>
<dbReference type="InterPro" id="IPR003439">
    <property type="entry name" value="ABC_transporter-like_ATP-bd"/>
</dbReference>
<name>R7WIY4_9NOCA</name>
<dbReference type="Proteomes" id="UP000013525">
    <property type="component" value="Unassembled WGS sequence"/>
</dbReference>
<feature type="domain" description="ABC transporter" evidence="5">
    <location>
        <begin position="3"/>
        <end position="226"/>
    </location>
</feature>
<dbReference type="PANTHER" id="PTHR43335:SF4">
    <property type="entry name" value="ABC TRANSPORTER, ATP-BINDING PROTEIN"/>
    <property type="match status" value="1"/>
</dbReference>
<dbReference type="RefSeq" id="WP_010839463.1">
    <property type="nucleotide sequence ID" value="NZ_APMY01000100.1"/>
</dbReference>
<dbReference type="AlphaFoldDB" id="R7WIY4"/>
<evidence type="ECO:0000259" key="5">
    <source>
        <dbReference type="PROSITE" id="PS50893"/>
    </source>
</evidence>
<sequence>MIVEMTQVWRRRGRRQVLRGVDLQVKPGSVTGLLGPNGAGKSTTLRVLLGLLPPQSGSVRLFGEPWTRSSLARVGASVDGPSFYGHLSARRNLAVHASLIGVDGGAVDRALTIAGLTDVQHRRARTFSTGMRSRLATAIALLGDPELVILDEPQNGLDPEGVREIRELVRRLRSSGKAVLFSSHVLGEVAAVADDVTCIVAGRTAYSGSLSGFAPDGDLEAAYFAVTTAAQG</sequence>
<dbReference type="eggNOG" id="COG1131">
    <property type="taxonomic scope" value="Bacteria"/>
</dbReference>
<dbReference type="GO" id="GO:0005524">
    <property type="term" value="F:ATP binding"/>
    <property type="evidence" value="ECO:0007669"/>
    <property type="project" value="UniProtKB-KW"/>
</dbReference>
<dbReference type="PATRIC" id="fig|1273125.3.peg.3266"/>
<evidence type="ECO:0000313" key="6">
    <source>
        <dbReference type="EMBL" id="EOM75210.1"/>
    </source>
</evidence>
<dbReference type="Pfam" id="PF00005">
    <property type="entry name" value="ABC_tran"/>
    <property type="match status" value="1"/>
</dbReference>
<protein>
    <submittedName>
        <fullName evidence="6">ABC transporter</fullName>
    </submittedName>
</protein>
<dbReference type="PANTHER" id="PTHR43335">
    <property type="entry name" value="ABC TRANSPORTER, ATP-BINDING PROTEIN"/>
    <property type="match status" value="1"/>
</dbReference>
<evidence type="ECO:0000256" key="3">
    <source>
        <dbReference type="ARBA" id="ARBA00022741"/>
    </source>
</evidence>